<proteinExistence type="predicted"/>
<evidence type="ECO:0000313" key="7">
    <source>
        <dbReference type="EMBL" id="KAJ1977638.1"/>
    </source>
</evidence>
<name>A0A9W8B4F3_9FUNG</name>
<dbReference type="InterPro" id="IPR019775">
    <property type="entry name" value="WD40_repeat_CS"/>
</dbReference>
<keyword evidence="2" id="KW-0677">Repeat</keyword>
<dbReference type="EMBL" id="JANBQB010000332">
    <property type="protein sequence ID" value="KAJ1977638.1"/>
    <property type="molecule type" value="Genomic_DNA"/>
</dbReference>
<dbReference type="SMART" id="SM00320">
    <property type="entry name" value="WD40"/>
    <property type="match status" value="11"/>
</dbReference>
<dbReference type="Pfam" id="PF25168">
    <property type="entry name" value="Beta-prop_WDR36-Utp21_2nd"/>
    <property type="match status" value="1"/>
</dbReference>
<dbReference type="GO" id="GO:0034388">
    <property type="term" value="C:Pwp2p-containing subcomplex of 90S preribosome"/>
    <property type="evidence" value="ECO:0007669"/>
    <property type="project" value="TreeGrafter"/>
</dbReference>
<evidence type="ECO:0000259" key="5">
    <source>
        <dbReference type="Pfam" id="PF04192"/>
    </source>
</evidence>
<feature type="repeat" description="WD" evidence="3">
    <location>
        <begin position="315"/>
        <end position="356"/>
    </location>
</feature>
<evidence type="ECO:0000256" key="4">
    <source>
        <dbReference type="SAM" id="MobiDB-lite"/>
    </source>
</evidence>
<keyword evidence="1 3" id="KW-0853">WD repeat</keyword>
<accession>A0A9W8B4F3</accession>
<feature type="region of interest" description="Disordered" evidence="4">
    <location>
        <begin position="1"/>
        <end position="23"/>
    </location>
</feature>
<dbReference type="GO" id="GO:0006364">
    <property type="term" value="P:rRNA processing"/>
    <property type="evidence" value="ECO:0007669"/>
    <property type="project" value="InterPro"/>
</dbReference>
<dbReference type="PANTHER" id="PTHR22840:SF12">
    <property type="entry name" value="WD REPEAT-CONTAINING PROTEIN 36"/>
    <property type="match status" value="1"/>
</dbReference>
<dbReference type="PROSITE" id="PS50082">
    <property type="entry name" value="WD_REPEATS_2"/>
    <property type="match status" value="4"/>
</dbReference>
<dbReference type="PANTHER" id="PTHR22840">
    <property type="entry name" value="WD REPEAT-CONTAINING PROTEIN 36"/>
    <property type="match status" value="1"/>
</dbReference>
<dbReference type="OrthoDB" id="10250769at2759"/>
<protein>
    <submittedName>
        <fullName evidence="7">rRNA-processing protein utp21</fullName>
    </submittedName>
</protein>
<sequence length="947" mass="105880">MVGVKVATAGEPGLSKRRRMQDAETKVAGTSTVPRLYQPFCVIGHVTNDVPFTLFTMNNRYVLKTCIGHSFQVYDLTRMGVLASSTPVEKPITSMACVDRLTYVTAGSQIIRFVTSKETGRTELTAREHSQREQEHRYAQQVHQASPNHDLFGLQVFGDHLLALSHDNRLKIWNRHTLEHYTDLEFNHTAFQATCLVHPSTYLNKVVVGSLQGTLQLWNIKSRKLVYEVASLDAPVTCMVQSPVIDVLAIGLADGTIVLHNMRLDKRIVAYKQDGRVTSITFRTDNVGHLMATASMTGDIVLWDLNKRRLFHMLEGAHSGVVGSVQFVHGEPLLISSGADNAVRQWIFDEGEEVPRLLKERSGHDQPPTKIQYYGSSMSNILSCGADRTLRMFSVFKAARSYELSQGSLLSKAKGQHQRLFGFRLPQILQYATNQARASSEWGNVITCHQNLNVAHLWSTHTKALLSATLTPEAKSPVKAVALSHCGNFALTGQANGDVTLFAIQSGMLRRRFQHHQNAVTGIACDESGRIFLSSSLDGTVAIWDFKKPAPVHILELPAGVVSMHFHTDNGLVILVDDDMTIHVYDVETQKLVRKFTGHTNRITDLTISPDGRWLVSASLDSTVRTWDLPTGYMVDWFRVDKVVTSLSFSPVGDMLAMAHVGQNGISLWLNRTMYQPIPLRPIAQDAPNFIAMPLASDPTAQQPAENTDAVDDLAQDLDAMDGISVVYQSPEQLTDQMVTLSTVPKSKWQTLLNLDVIKRRNKPTLPPEKPKNAPFFMQTLPGLTPKFTLESTIDADSETTDASAQSRELQLMHARPQTEFVRLLKQGASDASDHGFQPFISYLKSLGPSAVDFELRSLSLENEFMEPKLFLQAVEALLTTRRDFELLQAYLNVFFKIHSDIIINNPEAFESHLEKLNRAIGGEWQRMDELLRYSLCMVEFARTPRY</sequence>
<keyword evidence="8" id="KW-1185">Reference proteome</keyword>
<evidence type="ECO:0000256" key="3">
    <source>
        <dbReference type="PROSITE-ProRule" id="PRU00221"/>
    </source>
</evidence>
<dbReference type="Pfam" id="PF04192">
    <property type="entry name" value="Utp21"/>
    <property type="match status" value="1"/>
</dbReference>
<feature type="repeat" description="WD" evidence="3">
    <location>
        <begin position="513"/>
        <end position="554"/>
    </location>
</feature>
<dbReference type="InterPro" id="IPR059157">
    <property type="entry name" value="WDR36-Utp21_N"/>
</dbReference>
<reference evidence="7" key="1">
    <citation type="submission" date="2022-07" db="EMBL/GenBank/DDBJ databases">
        <title>Phylogenomic reconstructions and comparative analyses of Kickxellomycotina fungi.</title>
        <authorList>
            <person name="Reynolds N.K."/>
            <person name="Stajich J.E."/>
            <person name="Barry K."/>
            <person name="Grigoriev I.V."/>
            <person name="Crous P."/>
            <person name="Smith M.E."/>
        </authorList>
    </citation>
    <scope>NUCLEOTIDE SEQUENCE</scope>
    <source>
        <strain evidence="7">RSA 567</strain>
    </source>
</reference>
<evidence type="ECO:0000313" key="8">
    <source>
        <dbReference type="Proteomes" id="UP001151582"/>
    </source>
</evidence>
<dbReference type="InterPro" id="IPR001680">
    <property type="entry name" value="WD40_rpt"/>
</dbReference>
<dbReference type="Gene3D" id="2.130.10.10">
    <property type="entry name" value="YVTN repeat-like/Quinoprotein amine dehydrogenase"/>
    <property type="match status" value="2"/>
</dbReference>
<dbReference type="PROSITE" id="PS50294">
    <property type="entry name" value="WD_REPEATS_REGION"/>
    <property type="match status" value="2"/>
</dbReference>
<gene>
    <name evidence="7" type="primary">UTP21</name>
    <name evidence="7" type="ORF">H4R34_003500</name>
</gene>
<feature type="repeat" description="WD" evidence="3">
    <location>
        <begin position="596"/>
        <end position="632"/>
    </location>
</feature>
<dbReference type="InterPro" id="IPR007319">
    <property type="entry name" value="WDR36/Utp21_C"/>
</dbReference>
<feature type="repeat" description="WD" evidence="3">
    <location>
        <begin position="270"/>
        <end position="313"/>
    </location>
</feature>
<dbReference type="SUPFAM" id="SSF50978">
    <property type="entry name" value="WD40 repeat-like"/>
    <property type="match status" value="2"/>
</dbReference>
<comment type="caution">
    <text evidence="7">The sequence shown here is derived from an EMBL/GenBank/DDBJ whole genome shotgun (WGS) entry which is preliminary data.</text>
</comment>
<dbReference type="InterPro" id="IPR036322">
    <property type="entry name" value="WD40_repeat_dom_sf"/>
</dbReference>
<dbReference type="CDD" id="cd00200">
    <property type="entry name" value="WD40"/>
    <property type="match status" value="1"/>
</dbReference>
<dbReference type="Proteomes" id="UP001151582">
    <property type="component" value="Unassembled WGS sequence"/>
</dbReference>
<dbReference type="AlphaFoldDB" id="A0A9W8B4F3"/>
<feature type="domain" description="WDR36/Utp21 C-terminal" evidence="5">
    <location>
        <begin position="732"/>
        <end position="943"/>
    </location>
</feature>
<evidence type="ECO:0000259" key="6">
    <source>
        <dbReference type="Pfam" id="PF25171"/>
    </source>
</evidence>
<dbReference type="GO" id="GO:0032040">
    <property type="term" value="C:small-subunit processome"/>
    <property type="evidence" value="ECO:0007669"/>
    <property type="project" value="InterPro"/>
</dbReference>
<evidence type="ECO:0000256" key="2">
    <source>
        <dbReference type="ARBA" id="ARBA00022737"/>
    </source>
</evidence>
<dbReference type="PROSITE" id="PS00678">
    <property type="entry name" value="WD_REPEATS_1"/>
    <property type="match status" value="1"/>
</dbReference>
<dbReference type="Pfam" id="PF25171">
    <property type="entry name" value="Beta-prop_WDR36-Utp21_1st"/>
    <property type="match status" value="1"/>
</dbReference>
<evidence type="ECO:0000256" key="1">
    <source>
        <dbReference type="ARBA" id="ARBA00022574"/>
    </source>
</evidence>
<dbReference type="InterPro" id="IPR015943">
    <property type="entry name" value="WD40/YVTN_repeat-like_dom_sf"/>
</dbReference>
<organism evidence="7 8">
    <name type="scientific">Dimargaris verticillata</name>
    <dbReference type="NCBI Taxonomy" id="2761393"/>
    <lineage>
        <taxon>Eukaryota</taxon>
        <taxon>Fungi</taxon>
        <taxon>Fungi incertae sedis</taxon>
        <taxon>Zoopagomycota</taxon>
        <taxon>Kickxellomycotina</taxon>
        <taxon>Dimargaritomycetes</taxon>
        <taxon>Dimargaritales</taxon>
        <taxon>Dimargaritaceae</taxon>
        <taxon>Dimargaris</taxon>
    </lineage>
</organism>
<feature type="domain" description="WDR36/Utp21 N-terminal" evidence="6">
    <location>
        <begin position="65"/>
        <end position="349"/>
    </location>
</feature>